<reference evidence="3 4" key="1">
    <citation type="submission" date="2018-11" db="EMBL/GenBank/DDBJ databases">
        <authorList>
            <consortium name="Pathogen Informatics"/>
        </authorList>
    </citation>
    <scope>NUCLEOTIDE SEQUENCE [LARGE SCALE GENOMIC DNA]</scope>
</reference>
<proteinExistence type="predicted"/>
<dbReference type="Pfam" id="PF00096">
    <property type="entry name" value="zf-C2H2"/>
    <property type="match status" value="1"/>
</dbReference>
<evidence type="ECO:0000313" key="3">
    <source>
        <dbReference type="EMBL" id="VDM82509.1"/>
    </source>
</evidence>
<evidence type="ECO:0000256" key="1">
    <source>
        <dbReference type="PROSITE-ProRule" id="PRU00042"/>
    </source>
</evidence>
<keyword evidence="4" id="KW-1185">Reference proteome</keyword>
<dbReference type="EMBL" id="UYYB01118009">
    <property type="protein sequence ID" value="VDM82509.1"/>
    <property type="molecule type" value="Genomic_DNA"/>
</dbReference>
<name>A0A3P7JR68_STRVU</name>
<evidence type="ECO:0000259" key="2">
    <source>
        <dbReference type="PROSITE" id="PS50157"/>
    </source>
</evidence>
<gene>
    <name evidence="3" type="ORF">SVUK_LOCUS17507</name>
</gene>
<dbReference type="PROSITE" id="PS00028">
    <property type="entry name" value="ZINC_FINGER_C2H2_1"/>
    <property type="match status" value="1"/>
</dbReference>
<feature type="domain" description="C2H2-type" evidence="2">
    <location>
        <begin position="22"/>
        <end position="50"/>
    </location>
</feature>
<dbReference type="OrthoDB" id="5845900at2759"/>
<accession>A0A3P7JR68</accession>
<dbReference type="SUPFAM" id="SSF57667">
    <property type="entry name" value="beta-beta-alpha zinc fingers"/>
    <property type="match status" value="1"/>
</dbReference>
<keyword evidence="1" id="KW-0863">Zinc-finger</keyword>
<protein>
    <recommendedName>
        <fullName evidence="2">C2H2-type domain-containing protein</fullName>
    </recommendedName>
</protein>
<evidence type="ECO:0000313" key="4">
    <source>
        <dbReference type="Proteomes" id="UP000270094"/>
    </source>
</evidence>
<keyword evidence="1" id="KW-0479">Metal-binding</keyword>
<dbReference type="Proteomes" id="UP000270094">
    <property type="component" value="Unassembled WGS sequence"/>
</dbReference>
<dbReference type="Gene3D" id="3.30.160.60">
    <property type="entry name" value="Classic Zinc Finger"/>
    <property type="match status" value="1"/>
</dbReference>
<sequence>MLDFFSKEVFFQKAARNAKHLYVCDICGKPFLSRSGLNHHNESAHDLARLPAVRIACPVSGCTCRFYTYLELAVHADVEHRNEALDRNSFRVYKQRFRDVISLQAFDRNSFRVYKQRFRDVLSLQVRPALLLN</sequence>
<organism evidence="3 4">
    <name type="scientific">Strongylus vulgaris</name>
    <name type="common">Blood worm</name>
    <dbReference type="NCBI Taxonomy" id="40348"/>
    <lineage>
        <taxon>Eukaryota</taxon>
        <taxon>Metazoa</taxon>
        <taxon>Ecdysozoa</taxon>
        <taxon>Nematoda</taxon>
        <taxon>Chromadorea</taxon>
        <taxon>Rhabditida</taxon>
        <taxon>Rhabditina</taxon>
        <taxon>Rhabditomorpha</taxon>
        <taxon>Strongyloidea</taxon>
        <taxon>Strongylidae</taxon>
        <taxon>Strongylus</taxon>
    </lineage>
</organism>
<dbReference type="PROSITE" id="PS50157">
    <property type="entry name" value="ZINC_FINGER_C2H2_2"/>
    <property type="match status" value="1"/>
</dbReference>
<dbReference type="GO" id="GO:0008270">
    <property type="term" value="F:zinc ion binding"/>
    <property type="evidence" value="ECO:0007669"/>
    <property type="project" value="UniProtKB-KW"/>
</dbReference>
<dbReference type="InterPro" id="IPR013087">
    <property type="entry name" value="Znf_C2H2_type"/>
</dbReference>
<dbReference type="AlphaFoldDB" id="A0A3P7JR68"/>
<dbReference type="SMART" id="SM00355">
    <property type="entry name" value="ZnF_C2H2"/>
    <property type="match status" value="2"/>
</dbReference>
<keyword evidence="1" id="KW-0862">Zinc</keyword>
<dbReference type="InterPro" id="IPR036236">
    <property type="entry name" value="Znf_C2H2_sf"/>
</dbReference>